<accession>A0A381WYJ1</accession>
<dbReference type="PANTHER" id="PTHR38037">
    <property type="entry name" value="ZN_PROTEASE DOMAIN-CONTAINING PROTEIN"/>
    <property type="match status" value="1"/>
</dbReference>
<dbReference type="InterPro" id="IPR008503">
    <property type="entry name" value="Asp_endopeptidase"/>
</dbReference>
<reference evidence="2" key="1">
    <citation type="submission" date="2018-05" db="EMBL/GenBank/DDBJ databases">
        <authorList>
            <person name="Lanie J.A."/>
            <person name="Ng W.-L."/>
            <person name="Kazmierczak K.M."/>
            <person name="Andrzejewski T.M."/>
            <person name="Davidsen T.M."/>
            <person name="Wayne K.J."/>
            <person name="Tettelin H."/>
            <person name="Glass J.I."/>
            <person name="Rusch D."/>
            <person name="Podicherti R."/>
            <person name="Tsui H.-C.T."/>
            <person name="Winkler M.E."/>
        </authorList>
    </citation>
    <scope>NUCLEOTIDE SEQUENCE</scope>
</reference>
<name>A0A381WYJ1_9ZZZZ</name>
<dbReference type="Pfam" id="PF05618">
    <property type="entry name" value="Zn_protease"/>
    <property type="match status" value="1"/>
</dbReference>
<evidence type="ECO:0000313" key="2">
    <source>
        <dbReference type="EMBL" id="SVA57609.1"/>
    </source>
</evidence>
<dbReference type="PANTHER" id="PTHR38037:SF2">
    <property type="entry name" value="ATP-DEPENDENT ZINC PROTEASE DOMAIN-CONTAINING PROTEIN-RELATED"/>
    <property type="match status" value="1"/>
</dbReference>
<dbReference type="EMBL" id="UINC01013310">
    <property type="protein sequence ID" value="SVA57609.1"/>
    <property type="molecule type" value="Genomic_DNA"/>
</dbReference>
<feature type="domain" description="Retropepsin-like aspartic endopeptidase" evidence="1">
    <location>
        <begin position="6"/>
        <end position="140"/>
    </location>
</feature>
<dbReference type="SUPFAM" id="SSF50630">
    <property type="entry name" value="Acid proteases"/>
    <property type="match status" value="1"/>
</dbReference>
<gene>
    <name evidence="2" type="ORF">METZ01_LOCUS110463</name>
</gene>
<dbReference type="Gene3D" id="2.40.70.10">
    <property type="entry name" value="Acid Proteases"/>
    <property type="match status" value="1"/>
</dbReference>
<feature type="non-terminal residue" evidence="2">
    <location>
        <position position="1"/>
    </location>
</feature>
<dbReference type="InterPro" id="IPR021109">
    <property type="entry name" value="Peptidase_aspartic_dom_sf"/>
</dbReference>
<sequence>VAKITVGWREKIELLDFDNSIVKAKMDTGARTSSLHATHISEKEELEKKYVTFRLKTIINVSVKYKFFKCELKEWRIVKNSGGDEEYRPVINIRIKIGAKKMKIEVTLTQRSRMSYDMLIGRTALRKKFLIDSGKSYTTKVKK</sequence>
<dbReference type="AlphaFoldDB" id="A0A381WYJ1"/>
<proteinExistence type="predicted"/>
<evidence type="ECO:0000259" key="1">
    <source>
        <dbReference type="Pfam" id="PF05618"/>
    </source>
</evidence>
<protein>
    <recommendedName>
        <fullName evidence="1">Retropepsin-like aspartic endopeptidase domain-containing protein</fullName>
    </recommendedName>
</protein>
<organism evidence="2">
    <name type="scientific">marine metagenome</name>
    <dbReference type="NCBI Taxonomy" id="408172"/>
    <lineage>
        <taxon>unclassified sequences</taxon>
        <taxon>metagenomes</taxon>
        <taxon>ecological metagenomes</taxon>
    </lineage>
</organism>